<keyword evidence="2" id="KW-1185">Reference proteome</keyword>
<protein>
    <submittedName>
        <fullName evidence="1">Uncharacterized protein</fullName>
    </submittedName>
</protein>
<dbReference type="AlphaFoldDB" id="A0AAW1P3T5"/>
<gene>
    <name evidence="1" type="ORF">WJX73_002738</name>
</gene>
<dbReference type="Proteomes" id="UP001465755">
    <property type="component" value="Unassembled WGS sequence"/>
</dbReference>
<organism evidence="1 2">
    <name type="scientific">Symbiochloris irregularis</name>
    <dbReference type="NCBI Taxonomy" id="706552"/>
    <lineage>
        <taxon>Eukaryota</taxon>
        <taxon>Viridiplantae</taxon>
        <taxon>Chlorophyta</taxon>
        <taxon>core chlorophytes</taxon>
        <taxon>Trebouxiophyceae</taxon>
        <taxon>Trebouxiales</taxon>
        <taxon>Trebouxiaceae</taxon>
        <taxon>Symbiochloris</taxon>
    </lineage>
</organism>
<dbReference type="PANTHER" id="PTHR33675:SF1">
    <property type="entry name" value="HOLOCARBOXYLASE SYNTHETASE"/>
    <property type="match status" value="1"/>
</dbReference>
<name>A0AAW1P3T5_9CHLO</name>
<accession>A0AAW1P3T5</accession>
<reference evidence="1 2" key="1">
    <citation type="journal article" date="2024" name="Nat. Commun.">
        <title>Phylogenomics reveals the evolutionary origins of lichenization in chlorophyte algae.</title>
        <authorList>
            <person name="Puginier C."/>
            <person name="Libourel C."/>
            <person name="Otte J."/>
            <person name="Skaloud P."/>
            <person name="Haon M."/>
            <person name="Grisel S."/>
            <person name="Petersen M."/>
            <person name="Berrin J.G."/>
            <person name="Delaux P.M."/>
            <person name="Dal Grande F."/>
            <person name="Keller J."/>
        </authorList>
    </citation>
    <scope>NUCLEOTIDE SEQUENCE [LARGE SCALE GENOMIC DNA]</scope>
    <source>
        <strain evidence="1 2">SAG 2036</strain>
    </source>
</reference>
<sequence>MREKASAQRCIGKKRKATEDLDAERTLHHSFVSAANSISHLFTQAVQQHKKAHTAGARQALERQLDWVLSEYGSSATIPTQVLLQVLQSELLNVDRLEEQYSAAWPAQAADTPHLEAQPLSGADANVCVNMVSEQPSARLGRYQSPGKPPSSAFCSWRQHL</sequence>
<dbReference type="PANTHER" id="PTHR33675">
    <property type="entry name" value="NUCLEAR RECEPTOR FAMILY 2 GROUP C PROTEIN"/>
    <property type="match status" value="1"/>
</dbReference>
<evidence type="ECO:0000313" key="2">
    <source>
        <dbReference type="Proteomes" id="UP001465755"/>
    </source>
</evidence>
<dbReference type="EMBL" id="JALJOQ010000064">
    <property type="protein sequence ID" value="KAK9802977.1"/>
    <property type="molecule type" value="Genomic_DNA"/>
</dbReference>
<evidence type="ECO:0000313" key="1">
    <source>
        <dbReference type="EMBL" id="KAK9802977.1"/>
    </source>
</evidence>
<proteinExistence type="predicted"/>
<comment type="caution">
    <text evidence="1">The sequence shown here is derived from an EMBL/GenBank/DDBJ whole genome shotgun (WGS) entry which is preliminary data.</text>
</comment>